<dbReference type="SMART" id="SM00283">
    <property type="entry name" value="MA"/>
    <property type="match status" value="1"/>
</dbReference>
<evidence type="ECO:0000256" key="5">
    <source>
        <dbReference type="SAM" id="Coils"/>
    </source>
</evidence>
<dbReference type="InterPro" id="IPR003660">
    <property type="entry name" value="HAMP_dom"/>
</dbReference>
<dbReference type="HOGENOM" id="CLU_000445_107_27_6"/>
<keyword evidence="5" id="KW-0175">Coiled coil</keyword>
<protein>
    <submittedName>
        <fullName evidence="9">Methyl-accepting chemotaxis protein</fullName>
    </submittedName>
</protein>
<reference evidence="10" key="1">
    <citation type="submission" date="2014-09" db="EMBL/GenBank/DDBJ databases">
        <authorList>
            <person name="Hjerde E."/>
        </authorList>
    </citation>
    <scope>NUCLEOTIDE SEQUENCE [LARGE SCALE GENOMIC DNA]</scope>
    <source>
        <strain evidence="10">06/09/139</strain>
    </source>
</reference>
<dbReference type="AlphaFoldDB" id="A0A090ITH2"/>
<dbReference type="PROSITE" id="PS50885">
    <property type="entry name" value="HAMP"/>
    <property type="match status" value="1"/>
</dbReference>
<dbReference type="Proteomes" id="UP000032427">
    <property type="component" value="Chromosome 1"/>
</dbReference>
<evidence type="ECO:0000313" key="10">
    <source>
        <dbReference type="Proteomes" id="UP000032427"/>
    </source>
</evidence>
<dbReference type="InterPro" id="IPR004090">
    <property type="entry name" value="Chemotax_Me-accpt_rcpt"/>
</dbReference>
<dbReference type="PANTHER" id="PTHR32089">
    <property type="entry name" value="METHYL-ACCEPTING CHEMOTAXIS PROTEIN MCPB"/>
    <property type="match status" value="1"/>
</dbReference>
<evidence type="ECO:0000259" key="8">
    <source>
        <dbReference type="PROSITE" id="PS50885"/>
    </source>
</evidence>
<feature type="domain" description="HAMP" evidence="8">
    <location>
        <begin position="346"/>
        <end position="398"/>
    </location>
</feature>
<evidence type="ECO:0000313" key="9">
    <source>
        <dbReference type="EMBL" id="CED71675.1"/>
    </source>
</evidence>
<dbReference type="GO" id="GO:0016020">
    <property type="term" value="C:membrane"/>
    <property type="evidence" value="ECO:0007669"/>
    <property type="project" value="UniProtKB-SubCell"/>
</dbReference>
<evidence type="ECO:0000256" key="1">
    <source>
        <dbReference type="ARBA" id="ARBA00004370"/>
    </source>
</evidence>
<evidence type="ECO:0000256" key="3">
    <source>
        <dbReference type="ARBA" id="ARBA00029447"/>
    </source>
</evidence>
<keyword evidence="6" id="KW-1133">Transmembrane helix</keyword>
<dbReference type="PRINTS" id="PR00260">
    <property type="entry name" value="CHEMTRNSDUCR"/>
</dbReference>
<dbReference type="EMBL" id="LN554846">
    <property type="protein sequence ID" value="CED71675.1"/>
    <property type="molecule type" value="Genomic_DNA"/>
</dbReference>
<dbReference type="KEGG" id="awd:AWOD_I_1603"/>
<dbReference type="GO" id="GO:0006935">
    <property type="term" value="P:chemotaxis"/>
    <property type="evidence" value="ECO:0007669"/>
    <property type="project" value="InterPro"/>
</dbReference>
<dbReference type="PANTHER" id="PTHR32089:SF120">
    <property type="entry name" value="METHYL-ACCEPTING CHEMOTAXIS PROTEIN TLPQ"/>
    <property type="match status" value="1"/>
</dbReference>
<evidence type="ECO:0000256" key="2">
    <source>
        <dbReference type="ARBA" id="ARBA00023224"/>
    </source>
</evidence>
<dbReference type="OrthoDB" id="9765776at2"/>
<evidence type="ECO:0000256" key="4">
    <source>
        <dbReference type="PROSITE-ProRule" id="PRU00284"/>
    </source>
</evidence>
<name>A0A090ITH2_9GAMM</name>
<feature type="coiled-coil region" evidence="5">
    <location>
        <begin position="77"/>
        <end position="111"/>
    </location>
</feature>
<keyword evidence="10" id="KW-1185">Reference proteome</keyword>
<dbReference type="PATRIC" id="fig|80852.17.peg.1651"/>
<comment type="similarity">
    <text evidence="3">Belongs to the methyl-accepting chemotaxis (MCP) protein family.</text>
</comment>
<evidence type="ECO:0000256" key="6">
    <source>
        <dbReference type="SAM" id="Phobius"/>
    </source>
</evidence>
<keyword evidence="2 4" id="KW-0807">Transducer</keyword>
<feature type="transmembrane region" description="Helical" evidence="6">
    <location>
        <begin position="325"/>
        <end position="344"/>
    </location>
</feature>
<dbReference type="GO" id="GO:0007165">
    <property type="term" value="P:signal transduction"/>
    <property type="evidence" value="ECO:0007669"/>
    <property type="project" value="UniProtKB-KW"/>
</dbReference>
<dbReference type="STRING" id="80852.AWOD_I_1603"/>
<gene>
    <name evidence="9" type="ORF">AWOD_I_1603</name>
</gene>
<sequence length="675" mass="74443">MKPFQKSSISLVHVFTILLTSIVLCFICLSLLSSRGIDRVGQQFTQLSQTMLPSALSNAKLTKNILQQVTFMNDGLHAKNINDLSQIQNTIEQYQQQAKIEIRELKQKASTPETQLIANQYRQIEQSIQKLNAYSSRILSIQKKTLSLSESITEKLPSLRYGLSSIGSEMNRISAFLITNSSEADDASSRFVSSSMALETTFLSLIAEDELLEAKKLYREIYNRIAALELAYDDLALLYPDLPSYMSLTAPLEIVMSELKNERSIPQQLLTALSLLQEQQKLIDAASDISLDVTTLLSDISHSMEVSLHKRAISVNDSITTFKKVMLLVSCFLIITLWIVATWIRSWMSQGLTNIIEHLKRLSTHNYQQQVPEIGPTELQMIAKKLNKVINSTTHSIVNMSNNCDVLYQTSEITSSVSNDIEAGLTQQNEALTAMTSIVTQLDSSISEVAQLTQESHQETHKATQAADIGLTVLDKNKTRLTQLNDALSKNVTAMATLDREVEKIQSMVGIIAGLADSTNLLALNAAIEAARAGEQGRGFAVVADEVRQLAGSTSQQTTGIRETMSDLLTAANDAKTSIALSQSEMTLALESSLDVSSTFKHISATVTQISERISQVSIATEEQAQAATEVSNNINQINQHGHDIELQLHAFVESTIEVAGIASQQKELIRTYRL</sequence>
<feature type="transmembrane region" description="Helical" evidence="6">
    <location>
        <begin position="12"/>
        <end position="32"/>
    </location>
</feature>
<dbReference type="Pfam" id="PF00015">
    <property type="entry name" value="MCPsignal"/>
    <property type="match status" value="1"/>
</dbReference>
<dbReference type="GeneID" id="28541160"/>
<dbReference type="GO" id="GO:0004888">
    <property type="term" value="F:transmembrane signaling receptor activity"/>
    <property type="evidence" value="ECO:0007669"/>
    <property type="project" value="InterPro"/>
</dbReference>
<proteinExistence type="inferred from homology"/>
<dbReference type="SUPFAM" id="SSF58104">
    <property type="entry name" value="Methyl-accepting chemotaxis protein (MCP) signaling domain"/>
    <property type="match status" value="1"/>
</dbReference>
<keyword evidence="6" id="KW-0812">Transmembrane</keyword>
<accession>A0A090ITH2</accession>
<dbReference type="Gene3D" id="1.10.287.950">
    <property type="entry name" value="Methyl-accepting chemotaxis protein"/>
    <property type="match status" value="1"/>
</dbReference>
<dbReference type="PROSITE" id="PS50111">
    <property type="entry name" value="CHEMOTAXIS_TRANSDUC_2"/>
    <property type="match status" value="1"/>
</dbReference>
<feature type="domain" description="Methyl-accepting transducer" evidence="7">
    <location>
        <begin position="403"/>
        <end position="639"/>
    </location>
</feature>
<dbReference type="InterPro" id="IPR004089">
    <property type="entry name" value="MCPsignal_dom"/>
</dbReference>
<keyword evidence="6" id="KW-0472">Membrane</keyword>
<organism evidence="9 10">
    <name type="scientific">Aliivibrio wodanis</name>
    <dbReference type="NCBI Taxonomy" id="80852"/>
    <lineage>
        <taxon>Bacteria</taxon>
        <taxon>Pseudomonadati</taxon>
        <taxon>Pseudomonadota</taxon>
        <taxon>Gammaproteobacteria</taxon>
        <taxon>Vibrionales</taxon>
        <taxon>Vibrionaceae</taxon>
        <taxon>Aliivibrio</taxon>
    </lineage>
</organism>
<evidence type="ECO:0000259" key="7">
    <source>
        <dbReference type="PROSITE" id="PS50111"/>
    </source>
</evidence>
<comment type="subcellular location">
    <subcellularLocation>
        <location evidence="1">Membrane</location>
    </subcellularLocation>
</comment>